<dbReference type="PANTHER" id="PTHR24305:SF157">
    <property type="entry name" value="N-ACETYLTRYPTOPHAN 6-HYDROXYLASE IVOC-RELATED"/>
    <property type="match status" value="1"/>
</dbReference>
<keyword evidence="6 7" id="KW-0408">Iron</keyword>
<keyword evidence="11" id="KW-1185">Reference proteome</keyword>
<dbReference type="Proteomes" id="UP000027222">
    <property type="component" value="Unassembled WGS sequence"/>
</dbReference>
<evidence type="ECO:0000256" key="4">
    <source>
        <dbReference type="ARBA" id="ARBA00022723"/>
    </source>
</evidence>
<dbReference type="InterPro" id="IPR017972">
    <property type="entry name" value="Cyt_P450_CS"/>
</dbReference>
<name>A0A067TES0_GALM3</name>
<keyword evidence="5 8" id="KW-0560">Oxidoreductase</keyword>
<keyword evidence="4 7" id="KW-0479">Metal-binding</keyword>
<dbReference type="SUPFAM" id="SSF48264">
    <property type="entry name" value="Cytochrome P450"/>
    <property type="match status" value="1"/>
</dbReference>
<evidence type="ECO:0000256" key="9">
    <source>
        <dbReference type="SAM" id="SignalP"/>
    </source>
</evidence>
<evidence type="ECO:0000313" key="11">
    <source>
        <dbReference type="Proteomes" id="UP000027222"/>
    </source>
</evidence>
<dbReference type="AlphaFoldDB" id="A0A067TES0"/>
<dbReference type="OrthoDB" id="1470350at2759"/>
<dbReference type="PROSITE" id="PS00086">
    <property type="entry name" value="CYTOCHROME_P450"/>
    <property type="match status" value="1"/>
</dbReference>
<dbReference type="Gene3D" id="1.10.630.10">
    <property type="entry name" value="Cytochrome P450"/>
    <property type="match status" value="1"/>
</dbReference>
<keyword evidence="8" id="KW-0503">Monooxygenase</keyword>
<sequence length="502" mass="56881">MFVSNALAAVAALSLLAAIAAQAFKRLYNHPLSKYPGPALASLSLWYKAYYDIIKDGGWAEHLEFLHSQYGLIVRVGPNELHFSDPRAYNDIYGMGTRHTKQPEMYSCFATDLSVFAMFDHHEVMQRRNLIGPFFSRRAILKLERTVQDKIDLLISRLLEYQFMKKPANLDLAFRATSLEVITSYCFASSSNALYSEGFQNEILVAMDQTLPMIWVFKHFPLIKSLLLGVPECFASVLKPSTKGILEQRKQMGSQIDEILKDPSSLQNADHETIYHHFLTPQPDNQRLPPITREWLLDEGLYMRFAGSDTVGNTCTVATYHILNNKDVSQKLFNVLKEAWPDKDAPASYETLEKLPYLTAVIKESLRMAHGVVTPLPRIVGPTDAEISGEIIPAGTVVSMGATILHRNAEIFPDPMEFKPERWLQEDSAELEKYLVSFSKGPRSCLGINLAWCELYLIIGTVFRKLNLVADNPSIENISYREYFVPVHRGRHFHAFVSPTVE</sequence>
<dbReference type="EMBL" id="KL142371">
    <property type="protein sequence ID" value="KDR80852.1"/>
    <property type="molecule type" value="Genomic_DNA"/>
</dbReference>
<gene>
    <name evidence="10" type="ORF">GALMADRAFT_264800</name>
</gene>
<dbReference type="InterPro" id="IPR036396">
    <property type="entry name" value="Cyt_P450_sf"/>
</dbReference>
<dbReference type="PRINTS" id="PR00463">
    <property type="entry name" value="EP450I"/>
</dbReference>
<organism evidence="10 11">
    <name type="scientific">Galerina marginata (strain CBS 339.88)</name>
    <dbReference type="NCBI Taxonomy" id="685588"/>
    <lineage>
        <taxon>Eukaryota</taxon>
        <taxon>Fungi</taxon>
        <taxon>Dikarya</taxon>
        <taxon>Basidiomycota</taxon>
        <taxon>Agaricomycotina</taxon>
        <taxon>Agaricomycetes</taxon>
        <taxon>Agaricomycetidae</taxon>
        <taxon>Agaricales</taxon>
        <taxon>Agaricineae</taxon>
        <taxon>Strophariaceae</taxon>
        <taxon>Galerina</taxon>
    </lineage>
</organism>
<dbReference type="GO" id="GO:0004497">
    <property type="term" value="F:monooxygenase activity"/>
    <property type="evidence" value="ECO:0007669"/>
    <property type="project" value="UniProtKB-KW"/>
</dbReference>
<dbReference type="InterPro" id="IPR001128">
    <property type="entry name" value="Cyt_P450"/>
</dbReference>
<feature type="binding site" description="axial binding residue" evidence="7">
    <location>
        <position position="445"/>
    </location>
    <ligand>
        <name>heme</name>
        <dbReference type="ChEBI" id="CHEBI:30413"/>
    </ligand>
    <ligandPart>
        <name>Fe</name>
        <dbReference type="ChEBI" id="CHEBI:18248"/>
    </ligandPart>
</feature>
<dbReference type="HOGENOM" id="CLU_001570_14_4_1"/>
<dbReference type="GO" id="GO:0016705">
    <property type="term" value="F:oxidoreductase activity, acting on paired donors, with incorporation or reduction of molecular oxygen"/>
    <property type="evidence" value="ECO:0007669"/>
    <property type="project" value="InterPro"/>
</dbReference>
<evidence type="ECO:0000256" key="2">
    <source>
        <dbReference type="ARBA" id="ARBA00005179"/>
    </source>
</evidence>
<dbReference type="GO" id="GO:0020037">
    <property type="term" value="F:heme binding"/>
    <property type="evidence" value="ECO:0007669"/>
    <property type="project" value="InterPro"/>
</dbReference>
<evidence type="ECO:0000256" key="8">
    <source>
        <dbReference type="RuleBase" id="RU000461"/>
    </source>
</evidence>
<comment type="cofactor">
    <cofactor evidence="1 7">
        <name>heme</name>
        <dbReference type="ChEBI" id="CHEBI:30413"/>
    </cofactor>
</comment>
<evidence type="ECO:0000256" key="1">
    <source>
        <dbReference type="ARBA" id="ARBA00001971"/>
    </source>
</evidence>
<evidence type="ECO:0000256" key="7">
    <source>
        <dbReference type="PIRSR" id="PIRSR602401-1"/>
    </source>
</evidence>
<dbReference type="GO" id="GO:0005506">
    <property type="term" value="F:iron ion binding"/>
    <property type="evidence" value="ECO:0007669"/>
    <property type="project" value="InterPro"/>
</dbReference>
<reference evidence="11" key="1">
    <citation type="journal article" date="2014" name="Proc. Natl. Acad. Sci. U.S.A.">
        <title>Extensive sampling of basidiomycete genomes demonstrates inadequacy of the white-rot/brown-rot paradigm for wood decay fungi.</title>
        <authorList>
            <person name="Riley R."/>
            <person name="Salamov A.A."/>
            <person name="Brown D.W."/>
            <person name="Nagy L.G."/>
            <person name="Floudas D."/>
            <person name="Held B.W."/>
            <person name="Levasseur A."/>
            <person name="Lombard V."/>
            <person name="Morin E."/>
            <person name="Otillar R."/>
            <person name="Lindquist E.A."/>
            <person name="Sun H."/>
            <person name="LaButti K.M."/>
            <person name="Schmutz J."/>
            <person name="Jabbour D."/>
            <person name="Luo H."/>
            <person name="Baker S.E."/>
            <person name="Pisabarro A.G."/>
            <person name="Walton J.D."/>
            <person name="Blanchette R.A."/>
            <person name="Henrissat B."/>
            <person name="Martin F."/>
            <person name="Cullen D."/>
            <person name="Hibbett D.S."/>
            <person name="Grigoriev I.V."/>
        </authorList>
    </citation>
    <scope>NUCLEOTIDE SEQUENCE [LARGE SCALE GENOMIC DNA]</scope>
    <source>
        <strain evidence="11">CBS 339.88</strain>
    </source>
</reference>
<feature type="signal peptide" evidence="9">
    <location>
        <begin position="1"/>
        <end position="21"/>
    </location>
</feature>
<proteinExistence type="inferred from homology"/>
<dbReference type="InterPro" id="IPR002401">
    <property type="entry name" value="Cyt_P450_E_grp-I"/>
</dbReference>
<dbReference type="CDD" id="cd11062">
    <property type="entry name" value="CYP58-like"/>
    <property type="match status" value="1"/>
</dbReference>
<accession>A0A067TES0</accession>
<evidence type="ECO:0008006" key="12">
    <source>
        <dbReference type="Google" id="ProtNLM"/>
    </source>
</evidence>
<comment type="pathway">
    <text evidence="2">Secondary metabolite biosynthesis.</text>
</comment>
<feature type="chain" id="PRO_5001646780" description="Cytochrome P450" evidence="9">
    <location>
        <begin position="22"/>
        <end position="502"/>
    </location>
</feature>
<dbReference type="PRINTS" id="PR00385">
    <property type="entry name" value="P450"/>
</dbReference>
<evidence type="ECO:0000313" key="10">
    <source>
        <dbReference type="EMBL" id="KDR80852.1"/>
    </source>
</evidence>
<dbReference type="Pfam" id="PF00067">
    <property type="entry name" value="p450"/>
    <property type="match status" value="1"/>
</dbReference>
<evidence type="ECO:0000256" key="5">
    <source>
        <dbReference type="ARBA" id="ARBA00023002"/>
    </source>
</evidence>
<evidence type="ECO:0000256" key="6">
    <source>
        <dbReference type="ARBA" id="ARBA00023004"/>
    </source>
</evidence>
<evidence type="ECO:0000256" key="3">
    <source>
        <dbReference type="ARBA" id="ARBA00010617"/>
    </source>
</evidence>
<comment type="similarity">
    <text evidence="3 8">Belongs to the cytochrome P450 family.</text>
</comment>
<protein>
    <recommendedName>
        <fullName evidence="12">Cytochrome P450</fullName>
    </recommendedName>
</protein>
<dbReference type="PANTHER" id="PTHR24305">
    <property type="entry name" value="CYTOCHROME P450"/>
    <property type="match status" value="1"/>
</dbReference>
<keyword evidence="7 8" id="KW-0349">Heme</keyword>
<dbReference type="InterPro" id="IPR050121">
    <property type="entry name" value="Cytochrome_P450_monoxygenase"/>
</dbReference>
<dbReference type="STRING" id="685588.A0A067TES0"/>
<keyword evidence="9" id="KW-0732">Signal</keyword>